<dbReference type="InterPro" id="IPR036165">
    <property type="entry name" value="YefM-like_sf"/>
</dbReference>
<organism evidence="2 3">
    <name type="scientific">Nocardioides baekrokdamisoli</name>
    <dbReference type="NCBI Taxonomy" id="1804624"/>
    <lineage>
        <taxon>Bacteria</taxon>
        <taxon>Bacillati</taxon>
        <taxon>Actinomycetota</taxon>
        <taxon>Actinomycetes</taxon>
        <taxon>Propionibacteriales</taxon>
        <taxon>Nocardioidaceae</taxon>
        <taxon>Nocardioides</taxon>
    </lineage>
</organism>
<gene>
    <name evidence="2" type="ORF">Back2_08420</name>
</gene>
<dbReference type="RefSeq" id="WP_125567033.1">
    <property type="nucleotide sequence ID" value="NZ_AP019307.1"/>
</dbReference>
<dbReference type="OrthoDB" id="557859at2"/>
<dbReference type="SUPFAM" id="SSF143120">
    <property type="entry name" value="YefM-like"/>
    <property type="match status" value="1"/>
</dbReference>
<accession>A0A3G9IKF3</accession>
<dbReference type="NCBIfam" id="TIGR01552">
    <property type="entry name" value="phd_fam"/>
    <property type="match status" value="1"/>
</dbReference>
<comment type="similarity">
    <text evidence="1">Belongs to the phD/YefM antitoxin family.</text>
</comment>
<protein>
    <submittedName>
        <fullName evidence="2">Uncharacterized protein</fullName>
    </submittedName>
</protein>
<evidence type="ECO:0000313" key="2">
    <source>
        <dbReference type="EMBL" id="BBH16555.1"/>
    </source>
</evidence>
<proteinExistence type="inferred from homology"/>
<sequence>MSVTVNVYEAKARLSELISLVEAGEEVIVARNGTPVVRLDLFFPPTERALGFVALGAEPVDFYAPLTDDDLAVWEA</sequence>
<evidence type="ECO:0000313" key="3">
    <source>
        <dbReference type="Proteomes" id="UP000271573"/>
    </source>
</evidence>
<keyword evidence="3" id="KW-1185">Reference proteome</keyword>
<dbReference type="Gene3D" id="3.40.1620.10">
    <property type="entry name" value="YefM-like domain"/>
    <property type="match status" value="1"/>
</dbReference>
<name>A0A3G9IKF3_9ACTN</name>
<evidence type="ECO:0000256" key="1">
    <source>
        <dbReference type="ARBA" id="ARBA00009981"/>
    </source>
</evidence>
<dbReference type="KEGG" id="nbe:Back2_08420"/>
<dbReference type="AlphaFoldDB" id="A0A3G9IKF3"/>
<reference evidence="2 3" key="1">
    <citation type="submission" date="2018-11" db="EMBL/GenBank/DDBJ databases">
        <title>Complete genome sequence of Nocardioides baekrokdamisoli strain KCTC 39748.</title>
        <authorList>
            <person name="Kang S.W."/>
            <person name="Lee K.C."/>
            <person name="Kim K.K."/>
            <person name="Kim J.S."/>
            <person name="Kim D.S."/>
            <person name="Ko S.H."/>
            <person name="Yang S.H."/>
            <person name="Shin Y.K."/>
            <person name="Lee J.S."/>
        </authorList>
    </citation>
    <scope>NUCLEOTIDE SEQUENCE [LARGE SCALE GENOMIC DNA]</scope>
    <source>
        <strain evidence="2 3">KCTC 39748</strain>
    </source>
</reference>
<dbReference type="EMBL" id="AP019307">
    <property type="protein sequence ID" value="BBH16555.1"/>
    <property type="molecule type" value="Genomic_DNA"/>
</dbReference>
<dbReference type="Proteomes" id="UP000271573">
    <property type="component" value="Chromosome"/>
</dbReference>